<comment type="caution">
    <text evidence="2">The sequence shown here is derived from an EMBL/GenBank/DDBJ whole genome shotgun (WGS) entry which is preliminary data.</text>
</comment>
<dbReference type="EMBL" id="JAJFZT010000002">
    <property type="protein sequence ID" value="MCC3271963.1"/>
    <property type="molecule type" value="Genomic_DNA"/>
</dbReference>
<dbReference type="Pfam" id="PF13333">
    <property type="entry name" value="rve_2"/>
    <property type="match status" value="1"/>
</dbReference>
<evidence type="ECO:0000313" key="3">
    <source>
        <dbReference type="EMBL" id="MCC3273193.1"/>
    </source>
</evidence>
<proteinExistence type="predicted"/>
<dbReference type="InterPro" id="IPR001584">
    <property type="entry name" value="Integrase_cat-core"/>
</dbReference>
<dbReference type="Proteomes" id="UP001155145">
    <property type="component" value="Unassembled WGS sequence"/>
</dbReference>
<accession>A0A9X1S8I7</accession>
<protein>
    <submittedName>
        <fullName evidence="2">Integrase core domain-containing protein</fullName>
    </submittedName>
</protein>
<evidence type="ECO:0000313" key="4">
    <source>
        <dbReference type="EMBL" id="MCC3273927.1"/>
    </source>
</evidence>
<feature type="domain" description="Integrase catalytic" evidence="1">
    <location>
        <begin position="1"/>
        <end position="28"/>
    </location>
</feature>
<dbReference type="EMBL" id="JAJFZT010000010">
    <property type="protein sequence ID" value="MCC3273927.1"/>
    <property type="molecule type" value="Genomic_DNA"/>
</dbReference>
<dbReference type="EMBL" id="JAJFZT010000010">
    <property type="protein sequence ID" value="MCC3274024.1"/>
    <property type="molecule type" value="Genomic_DNA"/>
</dbReference>
<evidence type="ECO:0000259" key="1">
    <source>
        <dbReference type="Pfam" id="PF13333"/>
    </source>
</evidence>
<evidence type="ECO:0000313" key="7">
    <source>
        <dbReference type="Proteomes" id="UP001155145"/>
    </source>
</evidence>
<dbReference type="GO" id="GO:0015074">
    <property type="term" value="P:DNA integration"/>
    <property type="evidence" value="ECO:0007669"/>
    <property type="project" value="InterPro"/>
</dbReference>
<dbReference type="EMBL" id="JAJFZT010000007">
    <property type="protein sequence ID" value="MCC3273193.1"/>
    <property type="molecule type" value="Genomic_DNA"/>
</dbReference>
<evidence type="ECO:0000313" key="2">
    <source>
        <dbReference type="EMBL" id="MCC3271963.1"/>
    </source>
</evidence>
<dbReference type="EMBL" id="JAJFZT010000012">
    <property type="protein sequence ID" value="MCC3274186.1"/>
    <property type="molecule type" value="Genomic_DNA"/>
</dbReference>
<gene>
    <name evidence="2" type="ORF">LJ755_04365</name>
    <name evidence="3" type="ORF">LJ755_10690</name>
    <name evidence="4" type="ORF">LJ755_14465</name>
    <name evidence="5" type="ORF">LJ755_14970</name>
    <name evidence="6" type="ORF">LJ755_15790</name>
</gene>
<dbReference type="AlphaFoldDB" id="A0A9X1S8I7"/>
<dbReference type="RefSeq" id="WP_227928178.1">
    <property type="nucleotide sequence ID" value="NZ_JAJFZT010000002.1"/>
</dbReference>
<name>A0A9X1S8I7_9MICC</name>
<feature type="non-terminal residue" evidence="2">
    <location>
        <position position="1"/>
    </location>
</feature>
<reference evidence="2" key="1">
    <citation type="submission" date="2021-10" db="EMBL/GenBank/DDBJ databases">
        <title>Novel species in genus Arthrobacter.</title>
        <authorList>
            <person name="Liu Y."/>
        </authorList>
    </citation>
    <scope>NUCLEOTIDE SEQUENCE</scope>
    <source>
        <strain evidence="2">Zg-Y462</strain>
    </source>
</reference>
<sequence>EYIRWYNTERISTKLEGLSPVQYRAQALAA</sequence>
<organism evidence="2 7">
    <name type="scientific">Arthrobacter zhangbolii</name>
    <dbReference type="NCBI Taxonomy" id="2886936"/>
    <lineage>
        <taxon>Bacteria</taxon>
        <taxon>Bacillati</taxon>
        <taxon>Actinomycetota</taxon>
        <taxon>Actinomycetes</taxon>
        <taxon>Micrococcales</taxon>
        <taxon>Micrococcaceae</taxon>
        <taxon>Arthrobacter</taxon>
    </lineage>
</organism>
<evidence type="ECO:0000313" key="6">
    <source>
        <dbReference type="EMBL" id="MCC3274186.1"/>
    </source>
</evidence>
<evidence type="ECO:0000313" key="5">
    <source>
        <dbReference type="EMBL" id="MCC3274024.1"/>
    </source>
</evidence>